<dbReference type="SUPFAM" id="SSF52540">
    <property type="entry name" value="P-loop containing nucleoside triphosphate hydrolases"/>
    <property type="match status" value="1"/>
</dbReference>
<accession>A0A6J5L9W0</accession>
<dbReference type="EMBL" id="LR796245">
    <property type="protein sequence ID" value="CAB4131344.1"/>
    <property type="molecule type" value="Genomic_DNA"/>
</dbReference>
<organism evidence="1">
    <name type="scientific">uncultured Caudovirales phage</name>
    <dbReference type="NCBI Taxonomy" id="2100421"/>
    <lineage>
        <taxon>Viruses</taxon>
        <taxon>Duplodnaviria</taxon>
        <taxon>Heunggongvirae</taxon>
        <taxon>Uroviricota</taxon>
        <taxon>Caudoviricetes</taxon>
        <taxon>Peduoviridae</taxon>
        <taxon>Maltschvirus</taxon>
        <taxon>Maltschvirus maltsch</taxon>
    </lineage>
</organism>
<proteinExistence type="predicted"/>
<reference evidence="1" key="1">
    <citation type="submission" date="2020-04" db="EMBL/GenBank/DDBJ databases">
        <authorList>
            <person name="Chiriac C."/>
            <person name="Salcher M."/>
            <person name="Ghai R."/>
            <person name="Kavagutti S V."/>
        </authorList>
    </citation>
    <scope>NUCLEOTIDE SEQUENCE</scope>
</reference>
<protein>
    <submittedName>
        <fullName evidence="1">AAA domain containing protein</fullName>
    </submittedName>
</protein>
<gene>
    <name evidence="1" type="ORF">UFOVP129_72</name>
</gene>
<sequence length="280" mass="30973">MQLQKATRKKVKLRLGLSAVSGGGKTYSAILLAKGLVDGDLSKVAVIDTENNSASLYSHLGDYNTIELTSPYTPERYIQAIKVCEDAGMEVIIIDSITHEWDGKGGILEIHSQMTGNSFTNWSSLTPRHQKFIDSILQSKCHVITTVRRKTEYDMQKDGNGKTKVEKAGLKEVTREGFEYELTVNFNLDEKHNCTASKDRTGLFMDKPFFTISEETGAMIKSWCESGIEAPPLPKPNIAQAALDKAIARIISGEDLAQKLKDTYTLTPSQLEQLDAAKPQ</sequence>
<name>A0A6J5L9W0_9CAUD</name>
<evidence type="ECO:0000313" key="1">
    <source>
        <dbReference type="EMBL" id="CAB4131344.1"/>
    </source>
</evidence>
<dbReference type="Pfam" id="PF13479">
    <property type="entry name" value="AAA_24"/>
    <property type="match status" value="1"/>
</dbReference>
<dbReference type="InterPro" id="IPR027417">
    <property type="entry name" value="P-loop_NTPase"/>
</dbReference>